<name>A0AC61MNY9_9FIRM</name>
<organism evidence="1 2">
    <name type="scientific">Miniphocaeibacter halophilus</name>
    <dbReference type="NCBI Taxonomy" id="2931922"/>
    <lineage>
        <taxon>Bacteria</taxon>
        <taxon>Bacillati</taxon>
        <taxon>Bacillota</taxon>
        <taxon>Tissierellia</taxon>
        <taxon>Tissierellales</taxon>
        <taxon>Peptoniphilaceae</taxon>
        <taxon>Miniphocaeibacter</taxon>
    </lineage>
</organism>
<dbReference type="Proteomes" id="UP000595814">
    <property type="component" value="Chromosome"/>
</dbReference>
<dbReference type="EMBL" id="CP066744">
    <property type="protein sequence ID" value="QQK07176.1"/>
    <property type="molecule type" value="Genomic_DNA"/>
</dbReference>
<keyword evidence="2" id="KW-1185">Reference proteome</keyword>
<reference evidence="1 2" key="1">
    <citation type="journal article" date="2022" name="Int. J. Syst. Evol. Microbiol.">
        <title>Miniphocaeibacter halophilus sp. nov., an ammonium-tolerant acetate-producing bacterium isolated from a biogas system.</title>
        <authorList>
            <person name="Schnurer A."/>
            <person name="Singh A."/>
            <person name="Bi S."/>
            <person name="Qiao W."/>
            <person name="Westerholm M."/>
        </authorList>
    </citation>
    <scope>NUCLEOTIDE SEQUENCE [LARGE SCALE GENOMIC DNA]</scope>
    <source>
        <strain evidence="1 2">AMB_01</strain>
    </source>
</reference>
<sequence>MSESLQVLMAVKDLNYFQMYKETLGNNIKYDEFITIGLLGYLQGILIPIILSVYTFFTYKKININWLYKAVWVLLLLSSLIMKIMEFFIGSIFFYISIIATLILLMYILSIKLR</sequence>
<accession>A0AC61MNY9</accession>
<evidence type="ECO:0000313" key="1">
    <source>
        <dbReference type="EMBL" id="QQK07176.1"/>
    </source>
</evidence>
<gene>
    <name evidence="1" type="ORF">JFY71_07540</name>
</gene>
<protein>
    <submittedName>
        <fullName evidence="1">Uncharacterized protein</fullName>
    </submittedName>
</protein>
<proteinExistence type="predicted"/>
<evidence type="ECO:0000313" key="2">
    <source>
        <dbReference type="Proteomes" id="UP000595814"/>
    </source>
</evidence>